<dbReference type="STRING" id="1781255.BH720_01515"/>
<gene>
    <name evidence="2" type="ORF">BH720_01515</name>
</gene>
<dbReference type="PROSITE" id="PS51549">
    <property type="entry name" value="DM13"/>
    <property type="match status" value="1"/>
</dbReference>
<dbReference type="InterPro" id="IPR019545">
    <property type="entry name" value="DM13_domain"/>
</dbReference>
<evidence type="ECO:0000259" key="1">
    <source>
        <dbReference type="PROSITE" id="PS51549"/>
    </source>
</evidence>
<accession>A0A1E5QQV7</accession>
<dbReference type="AlphaFoldDB" id="A0A1E5QQV7"/>
<comment type="caution">
    <text evidence="2">The sequence shown here is derived from an EMBL/GenBank/DDBJ whole genome shotgun (WGS) entry which is preliminary data.</text>
</comment>
<proteinExistence type="predicted"/>
<evidence type="ECO:0000313" key="2">
    <source>
        <dbReference type="EMBL" id="OEJ76994.1"/>
    </source>
</evidence>
<feature type="domain" description="DM13" evidence="1">
    <location>
        <begin position="4"/>
        <end position="102"/>
    </location>
</feature>
<dbReference type="EMBL" id="MJGC01000022">
    <property type="protein sequence ID" value="OEJ76994.1"/>
    <property type="molecule type" value="Genomic_DNA"/>
</dbReference>
<sequence>MYEGNFNGTRNYRVSGKVQVIQLEDKTILQFIDFSSSSGPDLKVYISPELSPSQFIHLGDLKALNGVFSYALPDDFSIEQSGSFVLIYCERFSALFGSAELMKSENG</sequence>
<protein>
    <recommendedName>
        <fullName evidence="1">DM13 domain-containing protein</fullName>
    </recommendedName>
</protein>
<reference evidence="2" key="1">
    <citation type="submission" date="2016-09" db="EMBL/GenBank/DDBJ databases">
        <title>Draft genome of thermotolerant cyanobacterium Desertifilum sp. strain IPPAS B-1220.</title>
        <authorList>
            <person name="Sinetova M.A."/>
            <person name="Bolakhan K."/>
            <person name="Zayadan B.K."/>
            <person name="Mironov K.S."/>
            <person name="Ustinova V."/>
            <person name="Kupriyanova E.V."/>
            <person name="Sidorov R.A."/>
            <person name="Skrypnik A.N."/>
            <person name="Gogoleva N.E."/>
            <person name="Gogolev Y.V."/>
            <person name="Los D.A."/>
        </authorList>
    </citation>
    <scope>NUCLEOTIDE SEQUENCE [LARGE SCALE GENOMIC DNA]</scope>
    <source>
        <strain evidence="2">IPPAS B-1220</strain>
    </source>
</reference>
<name>A0A1E5QQV7_9CYAN</name>
<organism evidence="2">
    <name type="scientific">Desertifilum tharense IPPAS B-1220</name>
    <dbReference type="NCBI Taxonomy" id="1781255"/>
    <lineage>
        <taxon>Bacteria</taxon>
        <taxon>Bacillati</taxon>
        <taxon>Cyanobacteriota</taxon>
        <taxon>Cyanophyceae</taxon>
        <taxon>Desertifilales</taxon>
        <taxon>Desertifilaceae</taxon>
        <taxon>Desertifilum</taxon>
    </lineage>
</organism>
<dbReference type="Pfam" id="PF10517">
    <property type="entry name" value="DM13"/>
    <property type="match status" value="1"/>
</dbReference>